<dbReference type="STRING" id="870435.A0A0C3PGP6"/>
<protein>
    <submittedName>
        <fullName evidence="1">Uncharacterized protein</fullName>
    </submittedName>
</protein>
<proteinExistence type="predicted"/>
<accession>A0A0C3PGP6</accession>
<dbReference type="EMBL" id="KN831959">
    <property type="protein sequence ID" value="KIO07561.1"/>
    <property type="molecule type" value="Genomic_DNA"/>
</dbReference>
<dbReference type="OrthoDB" id="2662630at2759"/>
<name>A0A0C3PGP6_PISTI</name>
<evidence type="ECO:0000313" key="1">
    <source>
        <dbReference type="EMBL" id="KIO07561.1"/>
    </source>
</evidence>
<dbReference type="HOGENOM" id="CLU_032230_1_0_1"/>
<keyword evidence="2" id="KW-1185">Reference proteome</keyword>
<reference evidence="1 2" key="1">
    <citation type="submission" date="2014-04" db="EMBL/GenBank/DDBJ databases">
        <authorList>
            <consortium name="DOE Joint Genome Institute"/>
            <person name="Kuo A."/>
            <person name="Kohler A."/>
            <person name="Costa M.D."/>
            <person name="Nagy L.G."/>
            <person name="Floudas D."/>
            <person name="Copeland A."/>
            <person name="Barry K.W."/>
            <person name="Cichocki N."/>
            <person name="Veneault-Fourrey C."/>
            <person name="LaButti K."/>
            <person name="Lindquist E.A."/>
            <person name="Lipzen A."/>
            <person name="Lundell T."/>
            <person name="Morin E."/>
            <person name="Murat C."/>
            <person name="Sun H."/>
            <person name="Tunlid A."/>
            <person name="Henrissat B."/>
            <person name="Grigoriev I.V."/>
            <person name="Hibbett D.S."/>
            <person name="Martin F."/>
            <person name="Nordberg H.P."/>
            <person name="Cantor M.N."/>
            <person name="Hua S.X."/>
        </authorList>
    </citation>
    <scope>NUCLEOTIDE SEQUENCE [LARGE SCALE GENOMIC DNA]</scope>
    <source>
        <strain evidence="1 2">Marx 270</strain>
    </source>
</reference>
<dbReference type="InParanoid" id="A0A0C3PGP6"/>
<dbReference type="AlphaFoldDB" id="A0A0C3PGP6"/>
<gene>
    <name evidence="1" type="ORF">M404DRAFT_997744</name>
</gene>
<dbReference type="Proteomes" id="UP000054217">
    <property type="component" value="Unassembled WGS sequence"/>
</dbReference>
<evidence type="ECO:0000313" key="2">
    <source>
        <dbReference type="Proteomes" id="UP000054217"/>
    </source>
</evidence>
<sequence>MFMTSKHQDLERFFSVLCADSAFIAGLEQNLLPDDAEQHVALAGQEANISQREVTIADFWHLASCHRQLFPLQLTWAVCIYKKKEKGDQSTICFAKCSVVRGLGLWDAAVPLAQMVGWNPDIAVICCDYHVDTNCKSPYKRGRVLNAGNEDLCPSNMPSVIVPAPGKEWYTVALEQSTIFVNSEGEIELAVICGCSGGNLDVLEYVNVVISEAVNDCNGVCPTHRGEMIQYGWNTGACPLHVFGLVENLRDRKLTDDEHHEKNGAILDILALTRNLLIRTLLEEVVAMVAPTKAAIAASGLPPLASECDIKECSYYLDLPDSHLNFGSADRAPAGAYMTQNYTVPILTGQLDAPYVFNWVTEHRVCDSMIAKTSARSGQSGHPTGGNYVDFQLGTTLAQPGFRHQGTAINFSTHIKAAYDAAVQAGGIELLCG</sequence>
<reference evidence="2" key="2">
    <citation type="submission" date="2015-01" db="EMBL/GenBank/DDBJ databases">
        <title>Evolutionary Origins and Diversification of the Mycorrhizal Mutualists.</title>
        <authorList>
            <consortium name="DOE Joint Genome Institute"/>
            <consortium name="Mycorrhizal Genomics Consortium"/>
            <person name="Kohler A."/>
            <person name="Kuo A."/>
            <person name="Nagy L.G."/>
            <person name="Floudas D."/>
            <person name="Copeland A."/>
            <person name="Barry K.W."/>
            <person name="Cichocki N."/>
            <person name="Veneault-Fourrey C."/>
            <person name="LaButti K."/>
            <person name="Lindquist E.A."/>
            <person name="Lipzen A."/>
            <person name="Lundell T."/>
            <person name="Morin E."/>
            <person name="Murat C."/>
            <person name="Riley R."/>
            <person name="Ohm R."/>
            <person name="Sun H."/>
            <person name="Tunlid A."/>
            <person name="Henrissat B."/>
            <person name="Grigoriev I.V."/>
            <person name="Hibbett D.S."/>
            <person name="Martin F."/>
        </authorList>
    </citation>
    <scope>NUCLEOTIDE SEQUENCE [LARGE SCALE GENOMIC DNA]</scope>
    <source>
        <strain evidence="2">Marx 270</strain>
    </source>
</reference>
<organism evidence="1 2">
    <name type="scientific">Pisolithus tinctorius Marx 270</name>
    <dbReference type="NCBI Taxonomy" id="870435"/>
    <lineage>
        <taxon>Eukaryota</taxon>
        <taxon>Fungi</taxon>
        <taxon>Dikarya</taxon>
        <taxon>Basidiomycota</taxon>
        <taxon>Agaricomycotina</taxon>
        <taxon>Agaricomycetes</taxon>
        <taxon>Agaricomycetidae</taxon>
        <taxon>Boletales</taxon>
        <taxon>Sclerodermatineae</taxon>
        <taxon>Pisolithaceae</taxon>
        <taxon>Pisolithus</taxon>
    </lineage>
</organism>